<dbReference type="InterPro" id="IPR050330">
    <property type="entry name" value="Bact_OuterMem_StrucFunc"/>
</dbReference>
<evidence type="ECO:0000313" key="6">
    <source>
        <dbReference type="Proteomes" id="UP000244677"/>
    </source>
</evidence>
<dbReference type="InterPro" id="IPR006665">
    <property type="entry name" value="OmpA-like"/>
</dbReference>
<dbReference type="PANTHER" id="PTHR30329">
    <property type="entry name" value="STATOR ELEMENT OF FLAGELLAR MOTOR COMPLEX"/>
    <property type="match status" value="1"/>
</dbReference>
<evidence type="ECO:0000256" key="3">
    <source>
        <dbReference type="SAM" id="Phobius"/>
    </source>
</evidence>
<dbReference type="AlphaFoldDB" id="A0A2S1LKJ8"/>
<dbReference type="GO" id="GO:0016020">
    <property type="term" value="C:membrane"/>
    <property type="evidence" value="ECO:0007669"/>
    <property type="project" value="UniProtKB-UniRule"/>
</dbReference>
<dbReference type="SUPFAM" id="SSF103088">
    <property type="entry name" value="OmpA-like"/>
    <property type="match status" value="1"/>
</dbReference>
<dbReference type="KEGG" id="fki:FK004_02920"/>
<dbReference type="Proteomes" id="UP000244677">
    <property type="component" value="Chromosome"/>
</dbReference>
<evidence type="ECO:0000313" key="5">
    <source>
        <dbReference type="EMBL" id="AWG24248.1"/>
    </source>
</evidence>
<keyword evidence="3" id="KW-1133">Transmembrane helix</keyword>
<evidence type="ECO:0000256" key="1">
    <source>
        <dbReference type="PROSITE-ProRule" id="PRU00473"/>
    </source>
</evidence>
<dbReference type="CDD" id="cd07185">
    <property type="entry name" value="OmpA_C-like"/>
    <property type="match status" value="1"/>
</dbReference>
<name>A0A2S1LKJ8_9FLAO</name>
<feature type="transmembrane region" description="Helical" evidence="3">
    <location>
        <begin position="47"/>
        <end position="65"/>
    </location>
</feature>
<dbReference type="Gene3D" id="3.30.1330.60">
    <property type="entry name" value="OmpA-like domain"/>
    <property type="match status" value="1"/>
</dbReference>
<dbReference type="Pfam" id="PF00691">
    <property type="entry name" value="OmpA"/>
    <property type="match status" value="1"/>
</dbReference>
<dbReference type="PANTHER" id="PTHR30329:SF21">
    <property type="entry name" value="LIPOPROTEIN YIAD-RELATED"/>
    <property type="match status" value="1"/>
</dbReference>
<sequence length="221" mass="23474">MAFNLNKNEADPTKSSLAKNPVFPSRFDLKKEEPTVPPVKQSGSKKMVILLLVLLLIGGISYYSLPKTEMVETHPAATPENTVTGETIAPVATDSTPAEKAIPETPVANPQLQNSIAAAFAPGSIVPNSMDSQMITAITTALQHNPNATLTVNGYASSEGALVSNKQIAQARANAFKKYLIAQGIPANRIIATGKGITDPIATNDTPEGRMKNRRVEITIN</sequence>
<gene>
    <name evidence="5" type="ORF">FK004_02920</name>
</gene>
<reference evidence="5 6" key="1">
    <citation type="submission" date="2017-04" db="EMBL/GenBank/DDBJ databases">
        <title>Complete genome sequence of Flavobacterium kingsejong AJ004.</title>
        <authorList>
            <person name="Lee P.C."/>
        </authorList>
    </citation>
    <scope>NUCLEOTIDE SEQUENCE [LARGE SCALE GENOMIC DNA]</scope>
    <source>
        <strain evidence="5 6">AJ004</strain>
    </source>
</reference>
<keyword evidence="1 3" id="KW-0472">Membrane</keyword>
<keyword evidence="6" id="KW-1185">Reference proteome</keyword>
<evidence type="ECO:0000259" key="4">
    <source>
        <dbReference type="PROSITE" id="PS51123"/>
    </source>
</evidence>
<evidence type="ECO:0000256" key="2">
    <source>
        <dbReference type="SAM" id="MobiDB-lite"/>
    </source>
</evidence>
<protein>
    <recommendedName>
        <fullName evidence="4">OmpA-like domain-containing protein</fullName>
    </recommendedName>
</protein>
<accession>A0A2S1LKJ8</accession>
<proteinExistence type="predicted"/>
<dbReference type="InterPro" id="IPR036737">
    <property type="entry name" value="OmpA-like_sf"/>
</dbReference>
<organism evidence="5 6">
    <name type="scientific">Flavobacterium kingsejongi</name>
    <dbReference type="NCBI Taxonomy" id="1678728"/>
    <lineage>
        <taxon>Bacteria</taxon>
        <taxon>Pseudomonadati</taxon>
        <taxon>Bacteroidota</taxon>
        <taxon>Flavobacteriia</taxon>
        <taxon>Flavobacteriales</taxon>
        <taxon>Flavobacteriaceae</taxon>
        <taxon>Flavobacterium</taxon>
    </lineage>
</organism>
<dbReference type="PROSITE" id="PS51123">
    <property type="entry name" value="OMPA_2"/>
    <property type="match status" value="1"/>
</dbReference>
<dbReference type="EMBL" id="CP020919">
    <property type="protein sequence ID" value="AWG24248.1"/>
    <property type="molecule type" value="Genomic_DNA"/>
</dbReference>
<keyword evidence="3" id="KW-0812">Transmembrane</keyword>
<feature type="domain" description="OmpA-like" evidence="4">
    <location>
        <begin position="107"/>
        <end position="221"/>
    </location>
</feature>
<dbReference type="RefSeq" id="WP_227871660.1">
    <property type="nucleotide sequence ID" value="NZ_CP020919.1"/>
</dbReference>
<feature type="region of interest" description="Disordered" evidence="2">
    <location>
        <begin position="1"/>
        <end position="21"/>
    </location>
</feature>